<feature type="domain" description="Enoyl reductase (ER)" evidence="7">
    <location>
        <begin position="12"/>
        <end position="364"/>
    </location>
</feature>
<evidence type="ECO:0000313" key="9">
    <source>
        <dbReference type="Proteomes" id="UP001220022"/>
    </source>
</evidence>
<dbReference type="SUPFAM" id="SSF50129">
    <property type="entry name" value="GroES-like"/>
    <property type="match status" value="1"/>
</dbReference>
<evidence type="ECO:0000256" key="2">
    <source>
        <dbReference type="ARBA" id="ARBA00008072"/>
    </source>
</evidence>
<dbReference type="SMART" id="SM00829">
    <property type="entry name" value="PKS_ER"/>
    <property type="match status" value="1"/>
</dbReference>
<dbReference type="EMBL" id="JARHTQ010000063">
    <property type="protein sequence ID" value="MDF2261520.1"/>
    <property type="molecule type" value="Genomic_DNA"/>
</dbReference>
<dbReference type="PROSITE" id="PS00059">
    <property type="entry name" value="ADH_ZINC"/>
    <property type="match status" value="1"/>
</dbReference>
<dbReference type="PANTHER" id="PTHR43350">
    <property type="entry name" value="NAD-DEPENDENT ALCOHOL DEHYDROGENASE"/>
    <property type="match status" value="1"/>
</dbReference>
<reference evidence="8 9" key="1">
    <citation type="submission" date="2023-03" db="EMBL/GenBank/DDBJ databases">
        <title>Draft genome sequence of type strain Streptomyces ferralitis JCM 14344.</title>
        <authorList>
            <person name="Klaysubun C."/>
            <person name="Duangmal K."/>
        </authorList>
    </citation>
    <scope>NUCLEOTIDE SEQUENCE [LARGE SCALE GENOMIC DNA]</scope>
    <source>
        <strain evidence="8 9">JCM 14344</strain>
    </source>
</reference>
<dbReference type="InterPro" id="IPR002328">
    <property type="entry name" value="ADH_Zn_CS"/>
</dbReference>
<evidence type="ECO:0000259" key="7">
    <source>
        <dbReference type="SMART" id="SM00829"/>
    </source>
</evidence>
<dbReference type="Gene3D" id="3.40.50.720">
    <property type="entry name" value="NAD(P)-binding Rossmann-like Domain"/>
    <property type="match status" value="1"/>
</dbReference>
<dbReference type="SUPFAM" id="SSF51735">
    <property type="entry name" value="NAD(P)-binding Rossmann-fold domains"/>
    <property type="match status" value="1"/>
</dbReference>
<evidence type="ECO:0000256" key="3">
    <source>
        <dbReference type="ARBA" id="ARBA00022723"/>
    </source>
</evidence>
<dbReference type="InterPro" id="IPR013149">
    <property type="entry name" value="ADH-like_C"/>
</dbReference>
<dbReference type="Proteomes" id="UP001220022">
    <property type="component" value="Unassembled WGS sequence"/>
</dbReference>
<comment type="similarity">
    <text evidence="2 6">Belongs to the zinc-containing alcohol dehydrogenase family.</text>
</comment>
<dbReference type="InterPro" id="IPR036291">
    <property type="entry name" value="NAD(P)-bd_dom_sf"/>
</dbReference>
<dbReference type="Pfam" id="PF00107">
    <property type="entry name" value="ADH_zinc_N"/>
    <property type="match status" value="1"/>
</dbReference>
<name>A0ABT5ZCF0_9ACTN</name>
<dbReference type="InterPro" id="IPR020843">
    <property type="entry name" value="ER"/>
</dbReference>
<gene>
    <name evidence="8" type="ORF">P2L57_39155</name>
</gene>
<accession>A0ABT5ZCF0</accession>
<sequence length="367" mass="38028">MNITAAVLDQVGSPFVLKEVELVDPGRDEVLVELHGSGLCHTDLAVQHGHTPFPLPGVLGHEGSGIVRSVGAGVSGLSVGDHVCLSFNSCGECRNCRDGVPSYCDTFIARNFVGSRIDGTRTLTLDGEPLGSNFFGQSSFASHAVANARSVVKISTEVPLALAAPLGCGIQTGAGAVLRSLQVRPGGSVLILGGGSVGLSAVMAAVLAGAETIIVAEPLESRRLTAKDVGATHVLDPVAGQLTDQIREIVPQGVRYAVDTTAKPTVLGEVVPAMAKRGSIALLGVPAEPTAVLPLSLGLSQILGLTVVGVVEGDSDPHEFIPWLLDKHLQGRFPIDRIVTTVPFADINQVIRTQARGGAIKVVLTHW</sequence>
<keyword evidence="5" id="KW-0560">Oxidoreductase</keyword>
<evidence type="ECO:0000256" key="1">
    <source>
        <dbReference type="ARBA" id="ARBA00001947"/>
    </source>
</evidence>
<evidence type="ECO:0000256" key="5">
    <source>
        <dbReference type="ARBA" id="ARBA00023002"/>
    </source>
</evidence>
<proteinExistence type="inferred from homology"/>
<evidence type="ECO:0000313" key="8">
    <source>
        <dbReference type="EMBL" id="MDF2261520.1"/>
    </source>
</evidence>
<evidence type="ECO:0000256" key="6">
    <source>
        <dbReference type="RuleBase" id="RU361277"/>
    </source>
</evidence>
<evidence type="ECO:0000256" key="4">
    <source>
        <dbReference type="ARBA" id="ARBA00022833"/>
    </source>
</evidence>
<dbReference type="CDD" id="cd08278">
    <property type="entry name" value="benzyl_alcohol_DH"/>
    <property type="match status" value="1"/>
</dbReference>
<dbReference type="InterPro" id="IPR013154">
    <property type="entry name" value="ADH-like_N"/>
</dbReference>
<organism evidence="8 9">
    <name type="scientific">Streptantibioticus ferralitis</name>
    <dbReference type="NCBI Taxonomy" id="236510"/>
    <lineage>
        <taxon>Bacteria</taxon>
        <taxon>Bacillati</taxon>
        <taxon>Actinomycetota</taxon>
        <taxon>Actinomycetes</taxon>
        <taxon>Kitasatosporales</taxon>
        <taxon>Streptomycetaceae</taxon>
        <taxon>Streptantibioticus</taxon>
    </lineage>
</organism>
<protein>
    <submittedName>
        <fullName evidence="8">NAD(P)-dependent alcohol dehydrogenase</fullName>
    </submittedName>
</protein>
<dbReference type="InterPro" id="IPR011032">
    <property type="entry name" value="GroES-like_sf"/>
</dbReference>
<dbReference type="RefSeq" id="WP_275823238.1">
    <property type="nucleotide sequence ID" value="NZ_BAAANM010000062.1"/>
</dbReference>
<dbReference type="Gene3D" id="3.90.180.10">
    <property type="entry name" value="Medium-chain alcohol dehydrogenases, catalytic domain"/>
    <property type="match status" value="1"/>
</dbReference>
<dbReference type="Pfam" id="PF08240">
    <property type="entry name" value="ADH_N"/>
    <property type="match status" value="1"/>
</dbReference>
<dbReference type="PANTHER" id="PTHR43350:SF17">
    <property type="entry name" value="NAD-DEPENDENT ALCOHOL DEHYDROGENASE"/>
    <property type="match status" value="1"/>
</dbReference>
<comment type="caution">
    <text evidence="8">The sequence shown here is derived from an EMBL/GenBank/DDBJ whole genome shotgun (WGS) entry which is preliminary data.</text>
</comment>
<keyword evidence="9" id="KW-1185">Reference proteome</keyword>
<keyword evidence="3 6" id="KW-0479">Metal-binding</keyword>
<comment type="cofactor">
    <cofactor evidence="1 6">
        <name>Zn(2+)</name>
        <dbReference type="ChEBI" id="CHEBI:29105"/>
    </cofactor>
</comment>
<keyword evidence="4 6" id="KW-0862">Zinc</keyword>